<evidence type="ECO:0000259" key="1">
    <source>
        <dbReference type="Pfam" id="PF12358"/>
    </source>
</evidence>
<evidence type="ECO:0000313" key="3">
    <source>
        <dbReference type="Proteomes" id="UP000242181"/>
    </source>
</evidence>
<name>A0A2P7RDK7_9GAMM</name>
<dbReference type="InterPro" id="IPR022104">
    <property type="entry name" value="DUF3644"/>
</dbReference>
<keyword evidence="3" id="KW-1185">Reference proteome</keyword>
<accession>A0A2P7RDK7</accession>
<feature type="domain" description="DUF3644" evidence="1">
    <location>
        <begin position="11"/>
        <end position="193"/>
    </location>
</feature>
<gene>
    <name evidence="2" type="ORF">C7I36_00305</name>
</gene>
<dbReference type="OrthoDB" id="1551227at2"/>
<dbReference type="RefSeq" id="WP_106451755.1">
    <property type="nucleotide sequence ID" value="NZ_PXYH01000001.1"/>
</dbReference>
<organism evidence="2 3">
    <name type="scientific">Zobellella taiwanensis</name>
    <dbReference type="NCBI Taxonomy" id="347535"/>
    <lineage>
        <taxon>Bacteria</taxon>
        <taxon>Pseudomonadati</taxon>
        <taxon>Pseudomonadota</taxon>
        <taxon>Gammaproteobacteria</taxon>
        <taxon>Aeromonadales</taxon>
        <taxon>Aeromonadaceae</taxon>
        <taxon>Zobellella</taxon>
    </lineage>
</organism>
<dbReference type="AlphaFoldDB" id="A0A2P7RDK7"/>
<dbReference type="Proteomes" id="UP000242181">
    <property type="component" value="Unassembled WGS sequence"/>
</dbReference>
<dbReference type="Pfam" id="PF12358">
    <property type="entry name" value="DUF3644"/>
    <property type="match status" value="1"/>
</dbReference>
<evidence type="ECO:0000313" key="2">
    <source>
        <dbReference type="EMBL" id="PSJ48301.1"/>
    </source>
</evidence>
<protein>
    <submittedName>
        <fullName evidence="2">DUF3644 domain-containing protein</fullName>
    </submittedName>
</protein>
<proteinExistence type="predicted"/>
<reference evidence="2 3" key="1">
    <citation type="submission" date="2018-03" db="EMBL/GenBank/DDBJ databases">
        <title>The draft genome of Zobellella taiwanensis JCM 13381.</title>
        <authorList>
            <person name="Liu L."/>
            <person name="Li L."/>
            <person name="Wang T."/>
            <person name="Zhang X."/>
            <person name="Liang L."/>
        </authorList>
    </citation>
    <scope>NUCLEOTIDE SEQUENCE [LARGE SCALE GENOMIC DNA]</scope>
    <source>
        <strain evidence="2 3">JCM 13381</strain>
    </source>
</reference>
<sequence>MKLRKGKTKSILDASIDSALLAVEIYNKPRTTFRSEGFITMMIMAWTRLFHAHFNSTIGDRYYYKKKNKRYEIVDGEKKAWELSTCIKEYGKLSSGVESNLNFFIKLRNKIEHRHIEKREVDTLIFGECQSLLFNYESQLIDFFGDSYSINEALVYSLQFSQIRTRQQDKANRSALSKDLADIVSFVEKYRNTLNDDTYNSPEYSIKLIQIPKITNTNRADAAVEFVRWDALNDEDKAAYEQLTVIIKDKTVRIEAANVGRLKPSEVVKKVNEGLAGRRITQNLHATLYKIFQIRPPNGAEDPFDTNAEFCLYDETHNDYVYQDAWVHFLIHFMQAGALDAAALREIERSGEKLNIEQYRI</sequence>
<comment type="caution">
    <text evidence="2">The sequence shown here is derived from an EMBL/GenBank/DDBJ whole genome shotgun (WGS) entry which is preliminary data.</text>
</comment>
<dbReference type="EMBL" id="PXYH01000001">
    <property type="protein sequence ID" value="PSJ48301.1"/>
    <property type="molecule type" value="Genomic_DNA"/>
</dbReference>